<organism evidence="1 2">
    <name type="scientific">Sphaerisporangium aureirubrum</name>
    <dbReference type="NCBI Taxonomy" id="1544736"/>
    <lineage>
        <taxon>Bacteria</taxon>
        <taxon>Bacillati</taxon>
        <taxon>Actinomycetota</taxon>
        <taxon>Actinomycetes</taxon>
        <taxon>Streptosporangiales</taxon>
        <taxon>Streptosporangiaceae</taxon>
        <taxon>Sphaerisporangium</taxon>
    </lineage>
</organism>
<evidence type="ECO:0000313" key="1">
    <source>
        <dbReference type="EMBL" id="MFC6083461.1"/>
    </source>
</evidence>
<dbReference type="RefSeq" id="WP_380755433.1">
    <property type="nucleotide sequence ID" value="NZ_JBHSRF010000028.1"/>
</dbReference>
<dbReference type="EMBL" id="JBHSRF010000028">
    <property type="protein sequence ID" value="MFC6083461.1"/>
    <property type="molecule type" value="Genomic_DNA"/>
</dbReference>
<evidence type="ECO:0000313" key="2">
    <source>
        <dbReference type="Proteomes" id="UP001596137"/>
    </source>
</evidence>
<proteinExistence type="predicted"/>
<accession>A0ABW1NJQ7</accession>
<reference evidence="2" key="1">
    <citation type="journal article" date="2019" name="Int. J. Syst. Evol. Microbiol.">
        <title>The Global Catalogue of Microorganisms (GCM) 10K type strain sequencing project: providing services to taxonomists for standard genome sequencing and annotation.</title>
        <authorList>
            <consortium name="The Broad Institute Genomics Platform"/>
            <consortium name="The Broad Institute Genome Sequencing Center for Infectious Disease"/>
            <person name="Wu L."/>
            <person name="Ma J."/>
        </authorList>
    </citation>
    <scope>NUCLEOTIDE SEQUENCE [LARGE SCALE GENOMIC DNA]</scope>
    <source>
        <strain evidence="2">JCM 30346</strain>
    </source>
</reference>
<evidence type="ECO:0008006" key="3">
    <source>
        <dbReference type="Google" id="ProtNLM"/>
    </source>
</evidence>
<comment type="caution">
    <text evidence="1">The sequence shown here is derived from an EMBL/GenBank/DDBJ whole genome shotgun (WGS) entry which is preliminary data.</text>
</comment>
<keyword evidence="2" id="KW-1185">Reference proteome</keyword>
<protein>
    <recommendedName>
        <fullName evidence="3">DUF222 domain-containing protein</fullName>
    </recommendedName>
</protein>
<gene>
    <name evidence="1" type="ORF">ACFP1K_19975</name>
</gene>
<name>A0ABW1NJQ7_9ACTN</name>
<sequence>MPEKGMLMGGDLAALVGEVSPYVTAAVSAYGGAVLARAQDDAAEVTVGWGRRILQRIFGADPAPGETPEAVRDLAADPGNPDLQAVLRVRILKALDADAELAAEVRRMLAEAAASAARVSVTASGERAVAAHTISGAVSTGDDSTIHR</sequence>
<dbReference type="Proteomes" id="UP001596137">
    <property type="component" value="Unassembled WGS sequence"/>
</dbReference>